<dbReference type="InterPro" id="IPR001849">
    <property type="entry name" value="PH_domain"/>
</dbReference>
<feature type="region of interest" description="Disordered" evidence="1">
    <location>
        <begin position="340"/>
        <end position="393"/>
    </location>
</feature>
<dbReference type="PANTHER" id="PTHR14336">
    <property type="entry name" value="TANDEM PH DOMAIN CONTAINING PROTEIN"/>
    <property type="match status" value="1"/>
</dbReference>
<feature type="compositionally biased region" description="Low complexity" evidence="1">
    <location>
        <begin position="366"/>
        <end position="378"/>
    </location>
</feature>
<dbReference type="Gene3D" id="2.30.29.30">
    <property type="entry name" value="Pleckstrin-homology domain (PH domain)/Phosphotyrosine-binding domain (PTB)"/>
    <property type="match status" value="1"/>
</dbReference>
<evidence type="ECO:0000259" key="2">
    <source>
        <dbReference type="PROSITE" id="PS50003"/>
    </source>
</evidence>
<proteinExistence type="predicted"/>
<feature type="region of interest" description="Disordered" evidence="1">
    <location>
        <begin position="236"/>
        <end position="261"/>
    </location>
</feature>
<dbReference type="SUPFAM" id="SSF50729">
    <property type="entry name" value="PH domain-like"/>
    <property type="match status" value="1"/>
</dbReference>
<dbReference type="InterPro" id="IPR051707">
    <property type="entry name" value="PI-Interact_SigTrans_Reg"/>
</dbReference>
<dbReference type="OrthoDB" id="73680at2759"/>
<dbReference type="SMART" id="SM00233">
    <property type="entry name" value="PH"/>
    <property type="match status" value="1"/>
</dbReference>
<name>A0A077WRS4_9FUNG</name>
<dbReference type="PANTHER" id="PTHR14336:SF15">
    <property type="entry name" value="DUAL ADAPTER FOR PHOSPHOTYROSINE AND 3-PHOSPHOTYROSINE AND 3-PHOSPHOINOSITIDE"/>
    <property type="match status" value="1"/>
</dbReference>
<dbReference type="EMBL" id="LK023335">
    <property type="protein sequence ID" value="CDS09924.1"/>
    <property type="molecule type" value="Genomic_DNA"/>
</dbReference>
<feature type="compositionally biased region" description="Low complexity" evidence="1">
    <location>
        <begin position="200"/>
        <end position="222"/>
    </location>
</feature>
<reference evidence="3" key="1">
    <citation type="journal article" date="2014" name="Genome Announc.">
        <title>De novo whole-genome sequence and genome annotation of Lichtheimia ramosa.</title>
        <authorList>
            <person name="Linde J."/>
            <person name="Schwartze V."/>
            <person name="Binder U."/>
            <person name="Lass-Florl C."/>
            <person name="Voigt K."/>
            <person name="Horn F."/>
        </authorList>
    </citation>
    <scope>NUCLEOTIDE SEQUENCE</scope>
    <source>
        <strain evidence="3">JMRC FSU:6197</strain>
    </source>
</reference>
<evidence type="ECO:0000313" key="3">
    <source>
        <dbReference type="EMBL" id="CDS09924.1"/>
    </source>
</evidence>
<dbReference type="InterPro" id="IPR011993">
    <property type="entry name" value="PH-like_dom_sf"/>
</dbReference>
<protein>
    <recommendedName>
        <fullName evidence="2">PH domain-containing protein</fullName>
    </recommendedName>
</protein>
<accession>A0A077WRS4</accession>
<evidence type="ECO:0000256" key="1">
    <source>
        <dbReference type="SAM" id="MobiDB-lite"/>
    </source>
</evidence>
<feature type="compositionally biased region" description="Polar residues" evidence="1">
    <location>
        <begin position="251"/>
        <end position="261"/>
    </location>
</feature>
<gene>
    <name evidence="3" type="ORF">LRAMOSA02601</name>
</gene>
<dbReference type="PROSITE" id="PS50003">
    <property type="entry name" value="PH_DOMAIN"/>
    <property type="match status" value="1"/>
</dbReference>
<organism evidence="3">
    <name type="scientific">Lichtheimia ramosa</name>
    <dbReference type="NCBI Taxonomy" id="688394"/>
    <lineage>
        <taxon>Eukaryota</taxon>
        <taxon>Fungi</taxon>
        <taxon>Fungi incertae sedis</taxon>
        <taxon>Mucoromycota</taxon>
        <taxon>Mucoromycotina</taxon>
        <taxon>Mucoromycetes</taxon>
        <taxon>Mucorales</taxon>
        <taxon>Lichtheimiaceae</taxon>
        <taxon>Lichtheimia</taxon>
    </lineage>
</organism>
<feature type="region of interest" description="Disordered" evidence="1">
    <location>
        <begin position="135"/>
        <end position="222"/>
    </location>
</feature>
<sequence length="393" mass="43158">MSNFAPQAQGWLMKQRHGIRKSWVRRYFVLEGNELRYYKNENDTCPQNVLHLDQYQIVTDVIPIALPSILKKQPSSQYTFLLLSNDKNERSDMFLQTETKEELDIWVSALEQQQMGSTSVLDKWLERLDMHTHSSSAIPPPLPSYMDRAGSSTSSLLSPQQQRRPTLRGHRSSESLASSLSSSNSMTASTRSSFGELRRTSNPSTVSSTSSSNNNHHNNIHSSNKFLSNLFHHWSRPKSPARSVSPPPPLASTQLTSTTTDLNMEKNDSVSIKETVSCNVAPAMPIIHPSEYNKCYKDVHQQIRSRSSSIASRRNIQVAPIVASPSSSCCSAASATGMARGRSFPASSGGETSSAIIGGGVDSNDHPSSSVSFSSVPDRFPRALTTPAIDDSA</sequence>
<dbReference type="Pfam" id="PF00169">
    <property type="entry name" value="PH"/>
    <property type="match status" value="1"/>
</dbReference>
<feature type="compositionally biased region" description="Polar residues" evidence="1">
    <location>
        <begin position="345"/>
        <end position="355"/>
    </location>
</feature>
<dbReference type="AlphaFoldDB" id="A0A077WRS4"/>
<feature type="compositionally biased region" description="Low complexity" evidence="1">
    <location>
        <begin position="174"/>
        <end position="193"/>
    </location>
</feature>
<feature type="compositionally biased region" description="Low complexity" evidence="1">
    <location>
        <begin position="151"/>
        <end position="164"/>
    </location>
</feature>
<feature type="domain" description="PH" evidence="2">
    <location>
        <begin position="5"/>
        <end position="115"/>
    </location>
</feature>